<evidence type="ECO:0000256" key="7">
    <source>
        <dbReference type="ARBA" id="ARBA00023243"/>
    </source>
</evidence>
<organism evidence="11 12">
    <name type="scientific">Symbiodinium pilosum</name>
    <name type="common">Dinoflagellate</name>
    <dbReference type="NCBI Taxonomy" id="2952"/>
    <lineage>
        <taxon>Eukaryota</taxon>
        <taxon>Sar</taxon>
        <taxon>Alveolata</taxon>
        <taxon>Dinophyceae</taxon>
        <taxon>Suessiales</taxon>
        <taxon>Symbiodiniaceae</taxon>
        <taxon>Symbiodinium</taxon>
    </lineage>
</organism>
<evidence type="ECO:0000256" key="8">
    <source>
        <dbReference type="SAM" id="MobiDB-lite"/>
    </source>
</evidence>
<dbReference type="InterPro" id="IPR036550">
    <property type="entry name" value="Peridinin-chlorophyll-bd_sf"/>
</dbReference>
<keyword evidence="7" id="KW-0437">Light-harvesting polypeptide</keyword>
<feature type="signal peptide" evidence="10">
    <location>
        <begin position="1"/>
        <end position="18"/>
    </location>
</feature>
<dbReference type="SUPFAM" id="SSF48608">
    <property type="entry name" value="Peridinin-chlorophyll protein"/>
    <property type="match status" value="1"/>
</dbReference>
<keyword evidence="12" id="KW-1185">Reference proteome</keyword>
<evidence type="ECO:0000256" key="9">
    <source>
        <dbReference type="SAM" id="Phobius"/>
    </source>
</evidence>
<dbReference type="Proteomes" id="UP000649617">
    <property type="component" value="Unassembled WGS sequence"/>
</dbReference>
<feature type="chain" id="PRO_5032563603" evidence="10">
    <location>
        <begin position="19"/>
        <end position="559"/>
    </location>
</feature>
<sequence>MAKTARAVSVLLAGVCLCCLPAFVPGPGRFARSVAPAAVGAGALGMLGAAPAYADKIDDAAKVLSEKSYPFLKEIDWTSDVYAKLPTQPPLKAIANMDSKGVATLADYTAINCHHANTSWTTSPRWWRSPLFGDQIRRSYRMQWVVGALCISLWFGYLLSVRCRRLCLHGRADALPGQSAKHLKRLFTFRRMRQRRRKKRPKPKVGRKLVAICALPVGGQRVPGRQRRRWMGYTCGPRVGAHGLFVYVPGKLADWGAAGHGRARRVRGPPGAAAGVLPWDMVDTPCGPVPWAQFCRGGGRDADNAVLEGLQEFLGRFRHVPVQGDSQAEAKGSGKDKGKRGKGEGGKPAFSSSSTTPLEANAGNKGKGQGGSIRNEGELLAELELEKLVARAKQNPSTLLEDLQGLARRASAGYGSGRAARLHRATLAKQAAEGHGTVDKQPVKHVEPEFCRPVGGDEDGNAPWTVVAKRRVQDNEQLPVQNWIVDPLAGGVVSSALAVKRISDGLPLQATLVVAHTQSEVDKLISLARAHGITDKVAVVCRFTPDGKAGTMQLPSVGP</sequence>
<dbReference type="EMBL" id="CAJNIZ010020969">
    <property type="protein sequence ID" value="CAE7447066.1"/>
    <property type="molecule type" value="Genomic_DNA"/>
</dbReference>
<keyword evidence="9" id="KW-0812">Transmembrane</keyword>
<gene>
    <name evidence="11" type="ORF">SPIL2461_LOCUS10901</name>
</gene>
<feature type="transmembrane region" description="Helical" evidence="9">
    <location>
        <begin position="37"/>
        <end position="54"/>
    </location>
</feature>
<dbReference type="InterPro" id="IPR003376">
    <property type="entry name" value="Peridinin-chlorophyll-bd_prot"/>
</dbReference>
<proteinExistence type="predicted"/>
<keyword evidence="4" id="KW-0150">Chloroplast</keyword>
<evidence type="ECO:0000256" key="3">
    <source>
        <dbReference type="ARBA" id="ARBA00022494"/>
    </source>
</evidence>
<reference evidence="11" key="1">
    <citation type="submission" date="2021-02" db="EMBL/GenBank/DDBJ databases">
        <authorList>
            <person name="Dougan E. K."/>
            <person name="Rhodes N."/>
            <person name="Thang M."/>
            <person name="Chan C."/>
        </authorList>
    </citation>
    <scope>NUCLEOTIDE SEQUENCE</scope>
</reference>
<keyword evidence="3" id="KW-0148">Chlorophyll</keyword>
<keyword evidence="10" id="KW-0732">Signal</keyword>
<evidence type="ECO:0000313" key="11">
    <source>
        <dbReference type="EMBL" id="CAE7447066.1"/>
    </source>
</evidence>
<comment type="caution">
    <text evidence="11">The sequence shown here is derived from an EMBL/GenBank/DDBJ whole genome shotgun (WGS) entry which is preliminary data.</text>
</comment>
<dbReference type="GO" id="GO:0009507">
    <property type="term" value="C:chloroplast"/>
    <property type="evidence" value="ECO:0007669"/>
    <property type="project" value="UniProtKB-SubCell"/>
</dbReference>
<evidence type="ECO:0000256" key="2">
    <source>
        <dbReference type="ARBA" id="ARBA00004229"/>
    </source>
</evidence>
<keyword evidence="5" id="KW-0934">Plastid</keyword>
<evidence type="ECO:0000256" key="1">
    <source>
        <dbReference type="ARBA" id="ARBA00004098"/>
    </source>
</evidence>
<evidence type="ECO:0000256" key="6">
    <source>
        <dbReference type="ARBA" id="ARBA00022991"/>
    </source>
</evidence>
<dbReference type="GO" id="GO:0030076">
    <property type="term" value="C:light-harvesting complex"/>
    <property type="evidence" value="ECO:0007669"/>
    <property type="project" value="UniProtKB-KW"/>
</dbReference>
<feature type="compositionally biased region" description="Basic and acidic residues" evidence="8">
    <location>
        <begin position="332"/>
        <end position="345"/>
    </location>
</feature>
<feature type="region of interest" description="Disordered" evidence="8">
    <location>
        <begin position="321"/>
        <end position="373"/>
    </location>
</feature>
<dbReference type="AlphaFoldDB" id="A0A812RQU6"/>
<comment type="function">
    <text evidence="1">Water-soluble antenna for capture of solar energy in the blue-green range. Peridinin is an asymmetric carotenoid.</text>
</comment>
<evidence type="ECO:0000256" key="5">
    <source>
        <dbReference type="ARBA" id="ARBA00022640"/>
    </source>
</evidence>
<dbReference type="GO" id="GO:0016168">
    <property type="term" value="F:chlorophyll binding"/>
    <property type="evidence" value="ECO:0007669"/>
    <property type="project" value="UniProtKB-KW"/>
</dbReference>
<feature type="transmembrane region" description="Helical" evidence="9">
    <location>
        <begin position="144"/>
        <end position="161"/>
    </location>
</feature>
<evidence type="ECO:0000256" key="4">
    <source>
        <dbReference type="ARBA" id="ARBA00022528"/>
    </source>
</evidence>
<keyword evidence="6" id="KW-0157">Chromophore</keyword>
<name>A0A812RQU6_SYMPI</name>
<dbReference type="Gene3D" id="1.40.10.10">
    <property type="entry name" value="Peridinin-chlorophyll A binding"/>
    <property type="match status" value="1"/>
</dbReference>
<keyword evidence="9" id="KW-0472">Membrane</keyword>
<evidence type="ECO:0000313" key="12">
    <source>
        <dbReference type="Proteomes" id="UP000649617"/>
    </source>
</evidence>
<protein>
    <submittedName>
        <fullName evidence="11">Uncharacterized protein</fullName>
    </submittedName>
</protein>
<comment type="subcellular location">
    <subcellularLocation>
        <location evidence="2">Plastid</location>
        <location evidence="2">Chloroplast</location>
    </subcellularLocation>
</comment>
<evidence type="ECO:0000256" key="10">
    <source>
        <dbReference type="SAM" id="SignalP"/>
    </source>
</evidence>
<accession>A0A812RQU6</accession>
<keyword evidence="9" id="KW-1133">Transmembrane helix</keyword>
<dbReference type="Pfam" id="PF02429">
    <property type="entry name" value="PCP"/>
    <property type="match status" value="1"/>
</dbReference>